<feature type="region of interest" description="Disordered" evidence="1">
    <location>
        <begin position="222"/>
        <end position="256"/>
    </location>
</feature>
<proteinExistence type="predicted"/>
<dbReference type="PROSITE" id="PS51277">
    <property type="entry name" value="BURP"/>
    <property type="match status" value="1"/>
</dbReference>
<keyword evidence="4" id="KW-1185">Reference proteome</keyword>
<name>A0A6P5Z8M0_DURZI</name>
<reference evidence="5" key="1">
    <citation type="submission" date="2025-08" db="UniProtKB">
        <authorList>
            <consortium name="RefSeq"/>
        </authorList>
    </citation>
    <scope>IDENTIFICATION</scope>
    <source>
        <tissue evidence="5">Fruit stalk</tissue>
    </source>
</reference>
<evidence type="ECO:0000256" key="2">
    <source>
        <dbReference type="SAM" id="SignalP"/>
    </source>
</evidence>
<dbReference type="SMART" id="SM01045">
    <property type="entry name" value="BURP"/>
    <property type="match status" value="1"/>
</dbReference>
<keyword evidence="2" id="KW-0732">Signal</keyword>
<dbReference type="GeneID" id="111298675"/>
<dbReference type="Proteomes" id="UP000515121">
    <property type="component" value="Unplaced"/>
</dbReference>
<protein>
    <submittedName>
        <fullName evidence="5">Uncharacterized protein LOC111298675 isoform X1</fullName>
    </submittedName>
</protein>
<dbReference type="AlphaFoldDB" id="A0A6P5Z8M0"/>
<dbReference type="PANTHER" id="PTHR31236">
    <property type="entry name" value="BURP DOMAIN PROTEIN USPL1-LIKE"/>
    <property type="match status" value="1"/>
</dbReference>
<feature type="region of interest" description="Disordered" evidence="1">
    <location>
        <begin position="104"/>
        <end position="138"/>
    </location>
</feature>
<feature type="compositionally biased region" description="Basic and acidic residues" evidence="1">
    <location>
        <begin position="120"/>
        <end position="134"/>
    </location>
</feature>
<dbReference type="PANTHER" id="PTHR31236:SF59">
    <property type="entry name" value="BURP DOMAIN PROTEIN"/>
    <property type="match status" value="1"/>
</dbReference>
<feature type="chain" id="PRO_5028199085" evidence="2">
    <location>
        <begin position="25"/>
        <end position="600"/>
    </location>
</feature>
<evidence type="ECO:0000256" key="1">
    <source>
        <dbReference type="SAM" id="MobiDB-lite"/>
    </source>
</evidence>
<dbReference type="Pfam" id="PF03181">
    <property type="entry name" value="BURP"/>
    <property type="match status" value="1"/>
</dbReference>
<dbReference type="InterPro" id="IPR044816">
    <property type="entry name" value="BURP"/>
</dbReference>
<accession>A0A6P5Z8M0</accession>
<evidence type="ECO:0000313" key="4">
    <source>
        <dbReference type="Proteomes" id="UP000515121"/>
    </source>
</evidence>
<dbReference type="InterPro" id="IPR004873">
    <property type="entry name" value="BURP_dom"/>
</dbReference>
<feature type="compositionally biased region" description="Basic and acidic residues" evidence="1">
    <location>
        <begin position="238"/>
        <end position="252"/>
    </location>
</feature>
<feature type="domain" description="BURP" evidence="3">
    <location>
        <begin position="375"/>
        <end position="594"/>
    </location>
</feature>
<dbReference type="OrthoDB" id="1909293at2759"/>
<dbReference type="RefSeq" id="XP_022749128.1">
    <property type="nucleotide sequence ID" value="XM_022893393.1"/>
</dbReference>
<dbReference type="KEGG" id="dzi:111298675"/>
<evidence type="ECO:0000313" key="5">
    <source>
        <dbReference type="RefSeq" id="XP_022749128.1"/>
    </source>
</evidence>
<feature type="signal peptide" evidence="2">
    <location>
        <begin position="1"/>
        <end position="24"/>
    </location>
</feature>
<gene>
    <name evidence="5" type="primary">LOC111298675</name>
</gene>
<sequence>MVLRFTYPILLFCIVLLTYAPGDAVKDLEEKYSWIYFHKNVNDQFEETKSPDQPSSKIIKDHNMEQHHGHNHVESAEYAPGDAVKDLEEKYSWIYFHKNVNDQFEETKSPDQPSSKIKKDHNMEQHHGHNHVESAEYAPGDAVKDLEEKSSWIYFHKNVNEQFEETKSPDQPSSKIMKDHNMEQHHGHNHAENAEYAPGDAVKDLEEKYSWIYFHKNVNDQFEETKSPDQPSSKIKKDHNMEQHHGHNHVESAEYAPGDAVKDLEEKSSWIYFHKNVNEQFEETKSPDQPSSKIMKDHNMEQHHGHNHAENAEYAPGDAVKDLEEKYSWIYFHKNVNDQFEETKSPGQPSSKIMKDHNMEQHHGHNHAESAEIGLFTIDELRGFYVGKKLPLFFPIKDHSLYPPFLPKEVADTIPFSSSQAPTILQLFSVSPDFPKGKVVRETLRKCELEAAQGETKICATSLESLLGFLRKAFEPEVDFKFITTSHPTITTPTLQNYTVLEPPREIQSAKKVACHPLPYLYAIYFCHFDASETKAFKLSLVGDSGDKVDAVVVCHMDTSGWSSDHISFRMLGIKQGNSICHVFAEGNMVWIQPSPIAAM</sequence>
<evidence type="ECO:0000259" key="3">
    <source>
        <dbReference type="PROSITE" id="PS51277"/>
    </source>
</evidence>
<organism evidence="4 5">
    <name type="scientific">Durio zibethinus</name>
    <name type="common">Durian</name>
    <dbReference type="NCBI Taxonomy" id="66656"/>
    <lineage>
        <taxon>Eukaryota</taxon>
        <taxon>Viridiplantae</taxon>
        <taxon>Streptophyta</taxon>
        <taxon>Embryophyta</taxon>
        <taxon>Tracheophyta</taxon>
        <taxon>Spermatophyta</taxon>
        <taxon>Magnoliopsida</taxon>
        <taxon>eudicotyledons</taxon>
        <taxon>Gunneridae</taxon>
        <taxon>Pentapetalae</taxon>
        <taxon>rosids</taxon>
        <taxon>malvids</taxon>
        <taxon>Malvales</taxon>
        <taxon>Malvaceae</taxon>
        <taxon>Helicteroideae</taxon>
        <taxon>Durio</taxon>
    </lineage>
</organism>